<evidence type="ECO:0000256" key="1">
    <source>
        <dbReference type="SAM" id="MobiDB-lite"/>
    </source>
</evidence>
<evidence type="ECO:0000256" key="2">
    <source>
        <dbReference type="SAM" id="SignalP"/>
    </source>
</evidence>
<reference evidence="3 4" key="1">
    <citation type="submission" date="2021-08" db="EMBL/GenBank/DDBJ databases">
        <authorList>
            <person name="Peeters C."/>
        </authorList>
    </citation>
    <scope>NUCLEOTIDE SEQUENCE [LARGE SCALE GENOMIC DNA]</scope>
    <source>
        <strain evidence="3 4">LMG 32289</strain>
    </source>
</reference>
<sequence length="398" mass="38405">MVQTTATHAPRRAALPAAAAMLLGAGLACAGNAQATVAEEAVAAPIDVAMPVAKALAEPVATSVATTTTTTTTPIITSTIAEARAQAASVASNIASKAAPSTKSASSAAPITAKPVERSDALALLAAVAAAEPPPPNVARRAPDELAKAIDLAAPEPARVAHARGDMSKWKKVASAKLDEARGGFDVGGLQVGFGIDRAVYVNGALAVATSISIPDVTRITAAQAAQLQQALGGVAAAVSQANGAANSAVAAANAAAADARAQGGQAGAAAQATAAGAVATAQGAAGANASASSGTATGASATATGANGLPTSTVATATGAVTTNGLMNLVQNGPGNSSNSAANVGAMPNMPSTVIQNTLNNQSIQSLMTISASVNTLAAFRSQVANTALNSVIQRMR</sequence>
<keyword evidence="4" id="KW-1185">Reference proteome</keyword>
<dbReference type="PROSITE" id="PS51318">
    <property type="entry name" value="TAT"/>
    <property type="match status" value="1"/>
</dbReference>
<evidence type="ECO:0008006" key="5">
    <source>
        <dbReference type="Google" id="ProtNLM"/>
    </source>
</evidence>
<organism evidence="3 4">
    <name type="scientific">Cupriavidus pampae</name>
    <dbReference type="NCBI Taxonomy" id="659251"/>
    <lineage>
        <taxon>Bacteria</taxon>
        <taxon>Pseudomonadati</taxon>
        <taxon>Pseudomonadota</taxon>
        <taxon>Betaproteobacteria</taxon>
        <taxon>Burkholderiales</taxon>
        <taxon>Burkholderiaceae</taxon>
        <taxon>Cupriavidus</taxon>
    </lineage>
</organism>
<dbReference type="EMBL" id="CAJZAG010000010">
    <property type="protein sequence ID" value="CAG9182068.1"/>
    <property type="molecule type" value="Genomic_DNA"/>
</dbReference>
<keyword evidence="2" id="KW-0732">Signal</keyword>
<protein>
    <recommendedName>
        <fullName evidence="5">Flagellin</fullName>
    </recommendedName>
</protein>
<feature type="region of interest" description="Disordered" evidence="1">
    <location>
        <begin position="290"/>
        <end position="310"/>
    </location>
</feature>
<dbReference type="RefSeq" id="WP_223993290.1">
    <property type="nucleotide sequence ID" value="NZ_CAJZAG010000010.1"/>
</dbReference>
<gene>
    <name evidence="3" type="ORF">LMG32289_05027</name>
</gene>
<dbReference type="InterPro" id="IPR006311">
    <property type="entry name" value="TAT_signal"/>
</dbReference>
<accession>A0ABN7Z7Y0</accession>
<evidence type="ECO:0000313" key="4">
    <source>
        <dbReference type="Proteomes" id="UP000706525"/>
    </source>
</evidence>
<feature type="signal peptide" evidence="2">
    <location>
        <begin position="1"/>
        <end position="30"/>
    </location>
</feature>
<evidence type="ECO:0000313" key="3">
    <source>
        <dbReference type="EMBL" id="CAG9182068.1"/>
    </source>
</evidence>
<name>A0ABN7Z7Y0_9BURK</name>
<dbReference type="Proteomes" id="UP000706525">
    <property type="component" value="Unassembled WGS sequence"/>
</dbReference>
<proteinExistence type="predicted"/>
<comment type="caution">
    <text evidence="3">The sequence shown here is derived from an EMBL/GenBank/DDBJ whole genome shotgun (WGS) entry which is preliminary data.</text>
</comment>
<feature type="chain" id="PRO_5045555702" description="Flagellin" evidence="2">
    <location>
        <begin position="31"/>
        <end position="398"/>
    </location>
</feature>